<dbReference type="FunFam" id="2.30.30.560:FF:000001">
    <property type="entry name" value="major vault protein-like"/>
    <property type="match status" value="1"/>
</dbReference>
<dbReference type="Pfam" id="PF17796">
    <property type="entry name" value="Vault_4"/>
    <property type="match status" value="1"/>
</dbReference>
<feature type="repeat" description="MVP" evidence="10">
    <location>
        <begin position="177"/>
        <end position="229"/>
    </location>
</feature>
<dbReference type="Pfam" id="PF17794">
    <property type="entry name" value="Vault_2"/>
    <property type="match status" value="1"/>
</dbReference>
<sequence>MSQPKGQANTFKILPYQFIHVLDCNTNVTRVEIGPQTFIRQDHEQVTSGQLPQKMIVLPKQHYCIIENPIVKDKDGQPTQDRYGQFIVLHGEREIRFFDQYSTPFPLYPKENLLQQPTKLTVVKEGSALKIEALRNFKSGEKEILAGDQYLFKGPATYYPRIEEKILGQIDSILIKENQAILIRAKQEETDSNGVIRKSGEQWLIRTPGYYLPQVYEEFVKIIDAEILDNRKALHLKAIQTFKDVYSIERKAGEEYLITSEQTSAHIVDVFEELVTVINLTVLDPRQYCIIENPFDFETQRNKFGSKVLVEGPKSFFLRPNESLQYGIQDSYILSEDQALLLRAKEKCKFTEKKIAKNNQFEEVEVEYEPGNKWMIHGPCIYTPPIVVEVVEKRERIPLDKNEGVYVRDTRTGQVRTVFGESYMLKSHEELWSMELPNNVEQLLSSQYFHTGGKRDKWKVVSYRAPFNTAVQVYDYKTKKTRIVFGPALVSLEPDEVFTQLSLSGKTPKTPGIVNTLHVMMGPEFSTDEITVETSDHAVLKLLLAYNWRFKVDESNIESASKIFAVKDFIGDLCNQMASKVRAAVASVVFDKFHKTSAKLIRTAIFGVDENGKIRKEYLMAKNNLVITNVDIKTVEPVDNQTRQSLQRSVSLAIEISTKKQEQAAQHVAEQQEQQAQGELDQLRIEDDLKAEAAKQKLLEMENKSQEVTQQGSAIAEAEAIAKAEQIKAQKEYELAQLRAKANKIEKEAALKQKQKEQDQNIKYEQEKAELEIRRAKELALIESNKFEQIIEALGQDTLIAMANAGPEMQAELLKGLGLQGYIFTDGNNPINLFNGAQQLIGGSLSQ</sequence>
<evidence type="ECO:0000256" key="10">
    <source>
        <dbReference type="PROSITE-ProRule" id="PRU00571"/>
    </source>
</evidence>
<feature type="coiled-coil region" evidence="11">
    <location>
        <begin position="666"/>
        <end position="774"/>
    </location>
</feature>
<feature type="repeat" description="MVP" evidence="10">
    <location>
        <begin position="125"/>
        <end position="176"/>
    </location>
</feature>
<comment type="function">
    <text evidence="8">Required for normal vault structure. Vaults are multi-subunit structures that may act as scaffolds for proteins involved in signal transduction. Vaults may also play a role in nucleo-cytoplasmic transport.</text>
</comment>
<dbReference type="GO" id="GO:0005634">
    <property type="term" value="C:nucleus"/>
    <property type="evidence" value="ECO:0007669"/>
    <property type="project" value="UniProtKB-SubCell"/>
</dbReference>
<feature type="domain" description="Major vault protein repeat" evidence="12">
    <location>
        <begin position="175"/>
        <end position="213"/>
    </location>
</feature>
<evidence type="ECO:0000259" key="13">
    <source>
        <dbReference type="Pfam" id="PF11978"/>
    </source>
</evidence>
<evidence type="ECO:0000259" key="16">
    <source>
        <dbReference type="Pfam" id="PF17796"/>
    </source>
</evidence>
<dbReference type="FunFam" id="2.30.30.550:FF:000006">
    <property type="entry name" value="Major vault protein beta"/>
    <property type="match status" value="1"/>
</dbReference>
<evidence type="ECO:0000313" key="18">
    <source>
        <dbReference type="Proteomes" id="UP000688137"/>
    </source>
</evidence>
<evidence type="ECO:0000256" key="7">
    <source>
        <dbReference type="ARBA" id="ARBA00023274"/>
    </source>
</evidence>
<dbReference type="InterPro" id="IPR040989">
    <property type="entry name" value="Vault_3"/>
</dbReference>
<comment type="subunit">
    <text evidence="9">The vault ribonucleoprotein particle is a huge (400 A x 670 A) cage structure of 12.9 MDa. It consists of a dimer of half-vaults, with each half-vault comprising 39 identical major vault protein (MVP) chains, PARP4 and one or more vault RNAs (vRNAs).</text>
</comment>
<dbReference type="FunFam" id="2.30.30.570:FF:000002">
    <property type="entry name" value="Major vault protein-alpha"/>
    <property type="match status" value="1"/>
</dbReference>
<feature type="repeat" description="MVP" evidence="10">
    <location>
        <begin position="61"/>
        <end position="124"/>
    </location>
</feature>
<name>A0A8S1NU76_PARPR</name>
<dbReference type="GO" id="GO:1990904">
    <property type="term" value="C:ribonucleoprotein complex"/>
    <property type="evidence" value="ECO:0007669"/>
    <property type="project" value="UniProtKB-UniRule"/>
</dbReference>
<evidence type="ECO:0000259" key="15">
    <source>
        <dbReference type="Pfam" id="PF17795"/>
    </source>
</evidence>
<evidence type="ECO:0000256" key="6">
    <source>
        <dbReference type="ARBA" id="ARBA00023242"/>
    </source>
</evidence>
<evidence type="ECO:0000256" key="11">
    <source>
        <dbReference type="SAM" id="Coils"/>
    </source>
</evidence>
<dbReference type="InterPro" id="IPR041134">
    <property type="entry name" value="Vault_2"/>
</dbReference>
<dbReference type="PANTHER" id="PTHR14165">
    <property type="entry name" value="MAJOR VAULT PROTEIN"/>
    <property type="match status" value="1"/>
</dbReference>
<feature type="domain" description="Major vault protein repeat" evidence="16">
    <location>
        <begin position="397"/>
        <end position="445"/>
    </location>
</feature>
<dbReference type="InterPro" id="IPR041139">
    <property type="entry name" value="MVP_rep_dom"/>
</dbReference>
<feature type="domain" description="Major vault protein repeat" evidence="12">
    <location>
        <begin position="227"/>
        <end position="266"/>
    </location>
</feature>
<dbReference type="FunFam" id="2.30.30.550:FF:000001">
    <property type="entry name" value="major vault protein-like"/>
    <property type="match status" value="3"/>
</dbReference>
<keyword evidence="6" id="KW-0539">Nucleus</keyword>
<dbReference type="AlphaFoldDB" id="A0A8S1NU76"/>
<feature type="domain" description="Major vault protein shoulder" evidence="13">
    <location>
        <begin position="522"/>
        <end position="639"/>
    </location>
</feature>
<dbReference type="InterPro" id="IPR002499">
    <property type="entry name" value="Vault_N"/>
</dbReference>
<evidence type="ECO:0000259" key="12">
    <source>
        <dbReference type="Pfam" id="PF01505"/>
    </source>
</evidence>
<dbReference type="Pfam" id="PF01505">
    <property type="entry name" value="Vault"/>
    <property type="match status" value="4"/>
</dbReference>
<dbReference type="InterPro" id="IPR039059">
    <property type="entry name" value="MVP"/>
</dbReference>
<evidence type="ECO:0000256" key="5">
    <source>
        <dbReference type="ARBA" id="ARBA00022737"/>
    </source>
</evidence>
<dbReference type="FunFam" id="3.30.479.30:FF:000010">
    <property type="entry name" value="major vault protein-like"/>
    <property type="match status" value="1"/>
</dbReference>
<feature type="domain" description="Major vault protein repeat" evidence="12">
    <location>
        <begin position="332"/>
        <end position="385"/>
    </location>
</feature>
<dbReference type="FunFam" id="2.30.30.620:FF:000002">
    <property type="entry name" value="Major vault protein"/>
    <property type="match status" value="1"/>
</dbReference>
<dbReference type="InterPro" id="IPR021870">
    <property type="entry name" value="MVP_shoulder"/>
</dbReference>
<accession>A0A8S1NU76</accession>
<keyword evidence="4 10" id="KW-0963">Cytoplasm</keyword>
<evidence type="ECO:0000256" key="4">
    <source>
        <dbReference type="ARBA" id="ARBA00022490"/>
    </source>
</evidence>
<feature type="repeat" description="MVP" evidence="10">
    <location>
        <begin position="230"/>
        <end position="284"/>
    </location>
</feature>
<dbReference type="FunFam" id="2.30.30.570:FF:000001">
    <property type="entry name" value="major vault protein-like"/>
    <property type="match status" value="1"/>
</dbReference>
<gene>
    <name evidence="17" type="ORF">PPRIM_AZ9-3.1.T1020157</name>
</gene>
<dbReference type="InterPro" id="IPR041136">
    <property type="entry name" value="Vault_4"/>
</dbReference>
<feature type="domain" description="Major vault protein repeat" evidence="12">
    <location>
        <begin position="121"/>
        <end position="161"/>
    </location>
</feature>
<keyword evidence="18" id="KW-1185">Reference proteome</keyword>
<evidence type="ECO:0000256" key="2">
    <source>
        <dbReference type="ARBA" id="ARBA00004496"/>
    </source>
</evidence>
<keyword evidence="5" id="KW-0677">Repeat</keyword>
<dbReference type="OMA" id="ILPYQFI"/>
<feature type="domain" description="Major vault protein repeat" evidence="14">
    <location>
        <begin position="55"/>
        <end position="113"/>
    </location>
</feature>
<evidence type="ECO:0000256" key="9">
    <source>
        <dbReference type="ARBA" id="ARBA00025889"/>
    </source>
</evidence>
<dbReference type="Proteomes" id="UP000688137">
    <property type="component" value="Unassembled WGS sequence"/>
</dbReference>
<dbReference type="CDD" id="cd08825">
    <property type="entry name" value="MVP_shoulder"/>
    <property type="match status" value="1"/>
</dbReference>
<keyword evidence="11" id="KW-0175">Coiled coil</keyword>
<protein>
    <recommendedName>
        <fullName evidence="3">Major vault protein</fullName>
    </recommendedName>
</protein>
<comment type="caution">
    <text evidence="17">The sequence shown here is derived from an EMBL/GenBank/DDBJ whole genome shotgun (WGS) entry which is preliminary data.</text>
</comment>
<dbReference type="FunFam" id="2.30.30.560:FF:000002">
    <property type="entry name" value="Major vault protein-alpha"/>
    <property type="match status" value="1"/>
</dbReference>
<feature type="domain" description="Major vault protein repeat" evidence="15">
    <location>
        <begin position="460"/>
        <end position="518"/>
    </location>
</feature>
<evidence type="ECO:0000256" key="3">
    <source>
        <dbReference type="ARBA" id="ARBA00018296"/>
    </source>
</evidence>
<dbReference type="PANTHER" id="PTHR14165:SF3">
    <property type="entry name" value="MAJOR VAULT PROTEIN"/>
    <property type="match status" value="1"/>
</dbReference>
<organism evidence="17 18">
    <name type="scientific">Paramecium primaurelia</name>
    <dbReference type="NCBI Taxonomy" id="5886"/>
    <lineage>
        <taxon>Eukaryota</taxon>
        <taxon>Sar</taxon>
        <taxon>Alveolata</taxon>
        <taxon>Ciliophora</taxon>
        <taxon>Intramacronucleata</taxon>
        <taxon>Oligohymenophorea</taxon>
        <taxon>Peniculida</taxon>
        <taxon>Parameciidae</taxon>
        <taxon>Paramecium</taxon>
    </lineage>
</organism>
<comment type="subcellular location">
    <subcellularLocation>
        <location evidence="2 10">Cytoplasm</location>
    </subcellularLocation>
    <subcellularLocation>
        <location evidence="1">Nucleus</location>
    </subcellularLocation>
</comment>
<evidence type="ECO:0000256" key="1">
    <source>
        <dbReference type="ARBA" id="ARBA00004123"/>
    </source>
</evidence>
<evidence type="ECO:0000256" key="8">
    <source>
        <dbReference type="ARBA" id="ARBA00024814"/>
    </source>
</evidence>
<feature type="repeat" description="MVP" evidence="10">
    <location>
        <begin position="336"/>
        <end position="400"/>
    </location>
</feature>
<reference evidence="17" key="1">
    <citation type="submission" date="2021-01" db="EMBL/GenBank/DDBJ databases">
        <authorList>
            <consortium name="Genoscope - CEA"/>
            <person name="William W."/>
        </authorList>
    </citation>
    <scope>NUCLEOTIDE SEQUENCE</scope>
</reference>
<dbReference type="GO" id="GO:0005737">
    <property type="term" value="C:cytoplasm"/>
    <property type="evidence" value="ECO:0007669"/>
    <property type="project" value="UniProtKB-SubCell"/>
</dbReference>
<dbReference type="PROSITE" id="PS51224">
    <property type="entry name" value="MVP"/>
    <property type="match status" value="5"/>
</dbReference>
<keyword evidence="7 10" id="KW-0687">Ribonucleoprotein</keyword>
<dbReference type="Pfam" id="PF11978">
    <property type="entry name" value="MVP_shoulder"/>
    <property type="match status" value="1"/>
</dbReference>
<evidence type="ECO:0000259" key="14">
    <source>
        <dbReference type="Pfam" id="PF17794"/>
    </source>
</evidence>
<evidence type="ECO:0000313" key="17">
    <source>
        <dbReference type="EMBL" id="CAD8096897.1"/>
    </source>
</evidence>
<dbReference type="Pfam" id="PF17795">
    <property type="entry name" value="Vault_3"/>
    <property type="match status" value="1"/>
</dbReference>
<dbReference type="EMBL" id="CAJJDM010000105">
    <property type="protein sequence ID" value="CAD8096897.1"/>
    <property type="molecule type" value="Genomic_DNA"/>
</dbReference>
<proteinExistence type="predicted"/>